<dbReference type="Pfam" id="PF01965">
    <property type="entry name" value="DJ-1_PfpI"/>
    <property type="match status" value="1"/>
</dbReference>
<dbReference type="Gene3D" id="3.40.50.880">
    <property type="match status" value="1"/>
</dbReference>
<dbReference type="SUPFAM" id="SSF52317">
    <property type="entry name" value="Class I glutamine amidotransferase-like"/>
    <property type="match status" value="1"/>
</dbReference>
<dbReference type="InterPro" id="IPR018062">
    <property type="entry name" value="HTH_AraC-typ_CS"/>
</dbReference>
<dbReference type="PROSITE" id="PS00041">
    <property type="entry name" value="HTH_ARAC_FAMILY_1"/>
    <property type="match status" value="1"/>
</dbReference>
<dbReference type="CDD" id="cd03137">
    <property type="entry name" value="GATase1_AraC_1"/>
    <property type="match status" value="1"/>
</dbReference>
<keyword evidence="6" id="KW-1185">Reference proteome</keyword>
<feature type="domain" description="HTH araC/xylS-type" evidence="4">
    <location>
        <begin position="214"/>
        <end position="312"/>
    </location>
</feature>
<proteinExistence type="predicted"/>
<dbReference type="RefSeq" id="WP_329407853.1">
    <property type="nucleotide sequence ID" value="NZ_CP109441.1"/>
</dbReference>
<dbReference type="Gene3D" id="1.10.10.60">
    <property type="entry name" value="Homeodomain-like"/>
    <property type="match status" value="1"/>
</dbReference>
<dbReference type="EMBL" id="CP109441">
    <property type="protein sequence ID" value="WUV44762.1"/>
    <property type="molecule type" value="Genomic_DNA"/>
</dbReference>
<keyword evidence="1" id="KW-0805">Transcription regulation</keyword>
<evidence type="ECO:0000256" key="3">
    <source>
        <dbReference type="ARBA" id="ARBA00023163"/>
    </source>
</evidence>
<dbReference type="PROSITE" id="PS01124">
    <property type="entry name" value="HTH_ARAC_FAMILY_2"/>
    <property type="match status" value="1"/>
</dbReference>
<dbReference type="PANTHER" id="PTHR43130">
    <property type="entry name" value="ARAC-FAMILY TRANSCRIPTIONAL REGULATOR"/>
    <property type="match status" value="1"/>
</dbReference>
<name>A0ABZ1YND5_9NOCA</name>
<dbReference type="Proteomes" id="UP001432062">
    <property type="component" value="Chromosome"/>
</dbReference>
<keyword evidence="3" id="KW-0804">Transcription</keyword>
<dbReference type="SMART" id="SM00342">
    <property type="entry name" value="HTH_ARAC"/>
    <property type="match status" value="1"/>
</dbReference>
<evidence type="ECO:0000313" key="5">
    <source>
        <dbReference type="EMBL" id="WUV44762.1"/>
    </source>
</evidence>
<organism evidence="5 6">
    <name type="scientific">Nocardia vinacea</name>
    <dbReference type="NCBI Taxonomy" id="96468"/>
    <lineage>
        <taxon>Bacteria</taxon>
        <taxon>Bacillati</taxon>
        <taxon>Actinomycetota</taxon>
        <taxon>Actinomycetes</taxon>
        <taxon>Mycobacteriales</taxon>
        <taxon>Nocardiaceae</taxon>
        <taxon>Nocardia</taxon>
    </lineage>
</organism>
<dbReference type="SUPFAM" id="SSF46689">
    <property type="entry name" value="Homeodomain-like"/>
    <property type="match status" value="2"/>
</dbReference>
<dbReference type="InterPro" id="IPR009057">
    <property type="entry name" value="Homeodomain-like_sf"/>
</dbReference>
<dbReference type="InterPro" id="IPR052158">
    <property type="entry name" value="INH-QAR"/>
</dbReference>
<reference evidence="5" key="1">
    <citation type="submission" date="2022-10" db="EMBL/GenBank/DDBJ databases">
        <title>The complete genomes of actinobacterial strains from the NBC collection.</title>
        <authorList>
            <person name="Joergensen T.S."/>
            <person name="Alvarez Arevalo M."/>
            <person name="Sterndorff E.B."/>
            <person name="Faurdal D."/>
            <person name="Vuksanovic O."/>
            <person name="Mourched A.-S."/>
            <person name="Charusanti P."/>
            <person name="Shaw S."/>
            <person name="Blin K."/>
            <person name="Weber T."/>
        </authorList>
    </citation>
    <scope>NUCLEOTIDE SEQUENCE</scope>
    <source>
        <strain evidence="5">NBC_01482</strain>
    </source>
</reference>
<protein>
    <submittedName>
        <fullName evidence="5">Helix-turn-helix domain-containing protein</fullName>
    </submittedName>
</protein>
<evidence type="ECO:0000256" key="1">
    <source>
        <dbReference type="ARBA" id="ARBA00023015"/>
    </source>
</evidence>
<keyword evidence="2" id="KW-0238">DNA-binding</keyword>
<sequence>MKVAVHVFDGISAFHLSVPLLVFGEVERQGVAQGWSTRLWSETGDGRLSTFEGVGLEGVAGVEVAAEADLVILPSWHGDLRPVGDHLAELIRQTHHRGARVAGLCLGAFPVVDSGLLDGRTAVTHWAAADALATRRATVSVQSDALYLDHGDVLTSAGTASAIDACLHLLRTELGASVASLIARHLVVAPHRDGGQAQYVDRLVPETYESDLLGTTIEWALNNLNLPLSIEQLARHAGMSRRNFTRRFVQATGVTPARWVLLQRLDQSRELLESTGWPIDRIARTCGFASAVTFRQNFVAAYGTTPSSYRQRFYRDTQGPRM</sequence>
<dbReference type="InterPro" id="IPR002818">
    <property type="entry name" value="DJ-1/PfpI"/>
</dbReference>
<evidence type="ECO:0000259" key="4">
    <source>
        <dbReference type="PROSITE" id="PS01124"/>
    </source>
</evidence>
<gene>
    <name evidence="5" type="ORF">OG563_37345</name>
</gene>
<evidence type="ECO:0000313" key="6">
    <source>
        <dbReference type="Proteomes" id="UP001432062"/>
    </source>
</evidence>
<dbReference type="InterPro" id="IPR018060">
    <property type="entry name" value="HTH_AraC"/>
</dbReference>
<dbReference type="PANTHER" id="PTHR43130:SF3">
    <property type="entry name" value="HTH-TYPE TRANSCRIPTIONAL REGULATOR RV1931C"/>
    <property type="match status" value="1"/>
</dbReference>
<dbReference type="Pfam" id="PF12833">
    <property type="entry name" value="HTH_18"/>
    <property type="match status" value="1"/>
</dbReference>
<dbReference type="InterPro" id="IPR029062">
    <property type="entry name" value="Class_I_gatase-like"/>
</dbReference>
<accession>A0ABZ1YND5</accession>
<evidence type="ECO:0000256" key="2">
    <source>
        <dbReference type="ARBA" id="ARBA00023125"/>
    </source>
</evidence>